<gene>
    <name evidence="13" type="ORF">J437_LFUL002992</name>
</gene>
<evidence type="ECO:0000256" key="12">
    <source>
        <dbReference type="PIRSR" id="PIRSR005096-3"/>
    </source>
</evidence>
<accession>A0A8K0JV14</accession>
<reference evidence="13" key="2">
    <citation type="submission" date="2017-10" db="EMBL/GenBank/DDBJ databases">
        <title>Ladona fulva Genome sequencing and assembly.</title>
        <authorList>
            <person name="Murali S."/>
            <person name="Richards S."/>
            <person name="Bandaranaike D."/>
            <person name="Bellair M."/>
            <person name="Blankenburg K."/>
            <person name="Chao H."/>
            <person name="Dinh H."/>
            <person name="Doddapaneni H."/>
            <person name="Dugan-Rocha S."/>
            <person name="Elkadiri S."/>
            <person name="Gnanaolivu R."/>
            <person name="Hernandez B."/>
            <person name="Skinner E."/>
            <person name="Javaid M."/>
            <person name="Lee S."/>
            <person name="Li M."/>
            <person name="Ming W."/>
            <person name="Munidasa M."/>
            <person name="Muniz J."/>
            <person name="Nguyen L."/>
            <person name="Hughes D."/>
            <person name="Osuji N."/>
            <person name="Pu L.-L."/>
            <person name="Puazo M."/>
            <person name="Qu C."/>
            <person name="Quiroz J."/>
            <person name="Raj R."/>
            <person name="Weissenberger G."/>
            <person name="Xin Y."/>
            <person name="Zou X."/>
            <person name="Han Y."/>
            <person name="Worley K."/>
            <person name="Muzny D."/>
            <person name="Gibbs R."/>
        </authorList>
    </citation>
    <scope>NUCLEOTIDE SEQUENCE</scope>
    <source>
        <strain evidence="13">Sampled in the wild</strain>
    </source>
</reference>
<dbReference type="PROSITE" id="PS00545">
    <property type="entry name" value="ALDOSE_1_EPIMERASE"/>
    <property type="match status" value="1"/>
</dbReference>
<evidence type="ECO:0000256" key="4">
    <source>
        <dbReference type="ARBA" id="ARBA00005028"/>
    </source>
</evidence>
<dbReference type="GO" id="GO:0004034">
    <property type="term" value="F:aldose 1-epimerase activity"/>
    <property type="evidence" value="ECO:0007669"/>
    <property type="project" value="UniProtKB-EC"/>
</dbReference>
<dbReference type="InterPro" id="IPR011013">
    <property type="entry name" value="Gal_mutarotase_sf_dom"/>
</dbReference>
<dbReference type="PANTHER" id="PTHR10091">
    <property type="entry name" value="ALDOSE-1-EPIMERASE"/>
    <property type="match status" value="1"/>
</dbReference>
<comment type="similarity">
    <text evidence="5 9">Belongs to the aldose epimerase family.</text>
</comment>
<dbReference type="NCBIfam" id="NF008277">
    <property type="entry name" value="PRK11055.1"/>
    <property type="match status" value="1"/>
</dbReference>
<evidence type="ECO:0000256" key="8">
    <source>
        <dbReference type="ARBA" id="ARBA00045743"/>
    </source>
</evidence>
<feature type="binding site" evidence="11">
    <location>
        <position position="260"/>
    </location>
    <ligand>
        <name>beta-D-galactose</name>
        <dbReference type="ChEBI" id="CHEBI:27667"/>
    </ligand>
</feature>
<evidence type="ECO:0000256" key="9">
    <source>
        <dbReference type="PIRNR" id="PIRNR005096"/>
    </source>
</evidence>
<evidence type="ECO:0000256" key="3">
    <source>
        <dbReference type="ARBA" id="ARBA00004947"/>
    </source>
</evidence>
<dbReference type="EMBL" id="KZ308132">
    <property type="protein sequence ID" value="KAG8222372.1"/>
    <property type="molecule type" value="Genomic_DNA"/>
</dbReference>
<dbReference type="GO" id="GO:0033499">
    <property type="term" value="P:galactose catabolic process via UDP-galactose, Leloir pathway"/>
    <property type="evidence" value="ECO:0007669"/>
    <property type="project" value="TreeGrafter"/>
</dbReference>
<dbReference type="Proteomes" id="UP000792457">
    <property type="component" value="Unassembled WGS sequence"/>
</dbReference>
<feature type="active site" description="Proton acceptor" evidence="10">
    <location>
        <position position="333"/>
    </location>
</feature>
<dbReference type="AlphaFoldDB" id="A0A8K0JV14"/>
<evidence type="ECO:0000256" key="7">
    <source>
        <dbReference type="ARBA" id="ARBA00023277"/>
    </source>
</evidence>
<feature type="active site" description="Proton donor" evidence="10">
    <location>
        <position position="190"/>
    </location>
</feature>
<dbReference type="PIRSF" id="PIRSF005096">
    <property type="entry name" value="GALM"/>
    <property type="match status" value="1"/>
</dbReference>
<dbReference type="InterPro" id="IPR008183">
    <property type="entry name" value="Aldose_1/G6P_1-epimerase"/>
</dbReference>
<organism evidence="13 14">
    <name type="scientific">Ladona fulva</name>
    <name type="common">Scarce chaser dragonfly</name>
    <name type="synonym">Libellula fulva</name>
    <dbReference type="NCBI Taxonomy" id="123851"/>
    <lineage>
        <taxon>Eukaryota</taxon>
        <taxon>Metazoa</taxon>
        <taxon>Ecdysozoa</taxon>
        <taxon>Arthropoda</taxon>
        <taxon>Hexapoda</taxon>
        <taxon>Insecta</taxon>
        <taxon>Pterygota</taxon>
        <taxon>Palaeoptera</taxon>
        <taxon>Odonata</taxon>
        <taxon>Epiprocta</taxon>
        <taxon>Anisoptera</taxon>
        <taxon>Libelluloidea</taxon>
        <taxon>Libellulidae</taxon>
        <taxon>Ladona</taxon>
    </lineage>
</organism>
<dbReference type="GO" id="GO:0030246">
    <property type="term" value="F:carbohydrate binding"/>
    <property type="evidence" value="ECO:0007669"/>
    <property type="project" value="InterPro"/>
</dbReference>
<dbReference type="InterPro" id="IPR015443">
    <property type="entry name" value="Aldose_1-epimerase"/>
</dbReference>
<dbReference type="InterPro" id="IPR018052">
    <property type="entry name" value="Ald1_epimerase_CS"/>
</dbReference>
<comment type="pathway">
    <text evidence="4 9">Carbohydrate metabolism; hexose metabolism.</text>
</comment>
<dbReference type="UniPathway" id="UPA00214"/>
<comment type="catalytic activity">
    <reaction evidence="1 9">
        <text>alpha-D-glucose = beta-D-glucose</text>
        <dbReference type="Rhea" id="RHEA:10264"/>
        <dbReference type="ChEBI" id="CHEBI:15903"/>
        <dbReference type="ChEBI" id="CHEBI:17925"/>
        <dbReference type="EC" id="5.1.3.3"/>
    </reaction>
</comment>
<keyword evidence="7 9" id="KW-0119">Carbohydrate metabolism</keyword>
<dbReference type="InterPro" id="IPR014718">
    <property type="entry name" value="GH-type_carb-bd"/>
</dbReference>
<comment type="caution">
    <text evidence="13">The sequence shown here is derived from an EMBL/GenBank/DDBJ whole genome shotgun (WGS) entry which is preliminary data.</text>
</comment>
<evidence type="ECO:0000256" key="11">
    <source>
        <dbReference type="PIRSR" id="PIRSR005096-2"/>
    </source>
</evidence>
<reference evidence="13" key="1">
    <citation type="submission" date="2013-04" db="EMBL/GenBank/DDBJ databases">
        <authorList>
            <person name="Qu J."/>
            <person name="Murali S.C."/>
            <person name="Bandaranaike D."/>
            <person name="Bellair M."/>
            <person name="Blankenburg K."/>
            <person name="Chao H."/>
            <person name="Dinh H."/>
            <person name="Doddapaneni H."/>
            <person name="Downs B."/>
            <person name="Dugan-Rocha S."/>
            <person name="Elkadiri S."/>
            <person name="Gnanaolivu R.D."/>
            <person name="Hernandez B."/>
            <person name="Javaid M."/>
            <person name="Jayaseelan J.C."/>
            <person name="Lee S."/>
            <person name="Li M."/>
            <person name="Ming W."/>
            <person name="Munidasa M."/>
            <person name="Muniz J."/>
            <person name="Nguyen L."/>
            <person name="Ongeri F."/>
            <person name="Osuji N."/>
            <person name="Pu L.-L."/>
            <person name="Puazo M."/>
            <person name="Qu C."/>
            <person name="Quiroz J."/>
            <person name="Raj R."/>
            <person name="Weissenberger G."/>
            <person name="Xin Y."/>
            <person name="Zou X."/>
            <person name="Han Y."/>
            <person name="Richards S."/>
            <person name="Worley K."/>
            <person name="Muzny D."/>
            <person name="Gibbs R."/>
        </authorList>
    </citation>
    <scope>NUCLEOTIDE SEQUENCE</scope>
    <source>
        <strain evidence="13">Sampled in the wild</strain>
    </source>
</reference>
<evidence type="ECO:0000256" key="1">
    <source>
        <dbReference type="ARBA" id="ARBA00001614"/>
    </source>
</evidence>
<evidence type="ECO:0000256" key="10">
    <source>
        <dbReference type="PIRSR" id="PIRSR005096-1"/>
    </source>
</evidence>
<evidence type="ECO:0000256" key="2">
    <source>
        <dbReference type="ARBA" id="ARBA00001712"/>
    </source>
</evidence>
<dbReference type="Pfam" id="PF01263">
    <property type="entry name" value="Aldose_epim"/>
    <property type="match status" value="1"/>
</dbReference>
<proteinExistence type="inferred from homology"/>
<feature type="binding site" evidence="12">
    <location>
        <begin position="190"/>
        <end position="192"/>
    </location>
    <ligand>
        <name>beta-D-galactose</name>
        <dbReference type="ChEBI" id="CHEBI:27667"/>
    </ligand>
</feature>
<evidence type="ECO:0000256" key="6">
    <source>
        <dbReference type="ARBA" id="ARBA00023235"/>
    </source>
</evidence>
<comment type="function">
    <text evidence="8">Mutarotase that catalyzes the interconversion of beta-D-galactose and alpha-D-galactose during galactose metabolism. Beta-D-galactose is metabolized in the liver into glucose 1-phosphate, the primary metabolic fuel, by the action of four enzymes that constitute the Leloir pathway: GALM, GALK1 (galactokinase), GALT (galactose-1-phosphate uridylyltransferase) and GALE (UDP-galactose-4'-epimerase). Involved in the maintenance of the equilibrium between the beta- and alpha-anomers of galactose, therefore ensuring a sufficient supply of the alpha-anomer for GALK1. Also active on D-glucose although shows a preference for galactose over glucose.</text>
</comment>
<name>A0A8K0JV14_LADFU</name>
<dbReference type="SUPFAM" id="SSF74650">
    <property type="entry name" value="Galactose mutarotase-like"/>
    <property type="match status" value="1"/>
</dbReference>
<dbReference type="UniPathway" id="UPA00242"/>
<feature type="binding site" evidence="12">
    <location>
        <begin position="93"/>
        <end position="94"/>
    </location>
    <ligand>
        <name>beta-D-galactose</name>
        <dbReference type="ChEBI" id="CHEBI:27667"/>
    </ligand>
</feature>
<comment type="pathway">
    <text evidence="3">Carbohydrate metabolism; galactose metabolism.</text>
</comment>
<evidence type="ECO:0000313" key="13">
    <source>
        <dbReference type="EMBL" id="KAG8222372.1"/>
    </source>
</evidence>
<dbReference type="InterPro" id="IPR047215">
    <property type="entry name" value="Galactose_mutarotase-like"/>
</dbReference>
<evidence type="ECO:0000256" key="5">
    <source>
        <dbReference type="ARBA" id="ARBA00006206"/>
    </source>
</evidence>
<dbReference type="EC" id="5.1.3.3" evidence="9"/>
<dbReference type="PANTHER" id="PTHR10091:SF0">
    <property type="entry name" value="GALACTOSE MUTAROTASE"/>
    <property type="match status" value="1"/>
</dbReference>
<sequence length="365" mass="39691">MEEFNCGIDLVEDGFGFLRNEASGMSEIVRRFTMANKNGMSVQIITLGGIITSLRVPDSEGNIDDVVLGFDNLDDYLQKDNPYFGAIVGRVANRIANATFKIGGRTYNLSKNNGENHLHGGFKGFDKMNWESHVLGGGELVLSLLSGDGDEGYPGEVLTHATYILTPNNELLIQFRATATKPTPINLTNHSYFNLAGHAAGANGTCAHRAMINADNYTPVDKNLIPTGAIDPVEGTPYDLRHERNLGEMLILLEDEGGYDINYSLNPPNGPGNKKLVSRVVHPESGRVLEVFSDAPGVQFYTGNNLPRGTTAYPPLIGKGGAKYTRHSAFCLETQNFPDAVNKVRKPSLQLHLPVVFTSLNNPLS</sequence>
<comment type="catalytic activity">
    <reaction evidence="2">
        <text>alpha-D-galactose = beta-D-galactose</text>
        <dbReference type="Rhea" id="RHEA:28675"/>
        <dbReference type="ChEBI" id="CHEBI:27667"/>
        <dbReference type="ChEBI" id="CHEBI:28061"/>
        <dbReference type="EC" id="5.1.3.3"/>
    </reaction>
    <physiologicalReaction direction="right-to-left" evidence="2">
        <dbReference type="Rhea" id="RHEA:28677"/>
    </physiologicalReaction>
</comment>
<protein>
    <recommendedName>
        <fullName evidence="9">Aldose 1-epimerase</fullName>
        <ecNumber evidence="9">5.1.3.3</ecNumber>
    </recommendedName>
</protein>
<dbReference type="Gene3D" id="2.70.98.10">
    <property type="match status" value="1"/>
</dbReference>
<dbReference type="OrthoDB" id="274691at2759"/>
<dbReference type="CDD" id="cd09019">
    <property type="entry name" value="galactose_mutarotase_like"/>
    <property type="match status" value="1"/>
</dbReference>
<evidence type="ECO:0000313" key="14">
    <source>
        <dbReference type="Proteomes" id="UP000792457"/>
    </source>
</evidence>
<keyword evidence="14" id="KW-1185">Reference proteome</keyword>
<keyword evidence="6 9" id="KW-0413">Isomerase</keyword>
<dbReference type="GO" id="GO:0006006">
    <property type="term" value="P:glucose metabolic process"/>
    <property type="evidence" value="ECO:0007669"/>
    <property type="project" value="TreeGrafter"/>
</dbReference>